<proteinExistence type="predicted"/>
<keyword evidence="2" id="KW-1185">Reference proteome</keyword>
<dbReference type="AlphaFoldDB" id="A0A4Z0P5N6"/>
<dbReference type="EMBL" id="SRLA01000002">
    <property type="protein sequence ID" value="TGE07694.1"/>
    <property type="molecule type" value="Genomic_DNA"/>
</dbReference>
<gene>
    <name evidence="1" type="ORF">EU556_08040</name>
</gene>
<organism evidence="1 2">
    <name type="scientific">Hymenobacter fodinae</name>
    <dbReference type="NCBI Taxonomy" id="2510796"/>
    <lineage>
        <taxon>Bacteria</taxon>
        <taxon>Pseudomonadati</taxon>
        <taxon>Bacteroidota</taxon>
        <taxon>Cytophagia</taxon>
        <taxon>Cytophagales</taxon>
        <taxon>Hymenobacteraceae</taxon>
        <taxon>Hymenobacter</taxon>
    </lineage>
</organism>
<dbReference type="Proteomes" id="UP000298337">
    <property type="component" value="Unassembled WGS sequence"/>
</dbReference>
<accession>A0A4Z0P5N6</accession>
<sequence>MSNAVQVAKIVEAALAGDTQKVVGYAALIATHFDQEGDARAARIVRRSYGVEPTGNPVCLDAPPVVVDASGATSNQRKGGVMREASASLWDNPNPWLATCGVCLMVEDLGKGVLILPDQLTNKGWANTGRFGYVCPGCQKIMKQPILTTNT</sequence>
<comment type="caution">
    <text evidence="1">The sequence shown here is derived from an EMBL/GenBank/DDBJ whole genome shotgun (WGS) entry which is preliminary data.</text>
</comment>
<dbReference type="RefSeq" id="WP_135433011.1">
    <property type="nucleotide sequence ID" value="NZ_SRLA01000002.1"/>
</dbReference>
<name>A0A4Z0P5N6_9BACT</name>
<evidence type="ECO:0000313" key="2">
    <source>
        <dbReference type="Proteomes" id="UP000298337"/>
    </source>
</evidence>
<protein>
    <submittedName>
        <fullName evidence="1">Uncharacterized protein</fullName>
    </submittedName>
</protein>
<reference evidence="1 2" key="1">
    <citation type="submission" date="2019-04" db="EMBL/GenBank/DDBJ databases">
        <authorList>
            <person name="Feng G."/>
            <person name="Zhang J."/>
            <person name="Zhu H."/>
        </authorList>
    </citation>
    <scope>NUCLEOTIDE SEQUENCE [LARGE SCALE GENOMIC DNA]</scope>
    <source>
        <strain evidence="1 2">92R-1</strain>
    </source>
</reference>
<evidence type="ECO:0000313" key="1">
    <source>
        <dbReference type="EMBL" id="TGE07694.1"/>
    </source>
</evidence>